<dbReference type="Proteomes" id="UP000070371">
    <property type="component" value="Chromosome"/>
</dbReference>
<sequence length="207" mass="22525">MIVAGFGAFGKIPSLGDFFRINVSSDFVRPWDQWLQMGLSNVRNSLGEDWQACYMSAPIWRFTLSPALAGQNAAMGVLMPSVDRVGRAFPLTLVTPIALLTEVSEAHLSATATFEELELVALDALEDSMTTEALSTRLSAIPLVGEGPQASPKSRDISPTSVWSARLDEDTRTIRCSGLPDECEMEGLFNLEAAIWNTNDQRIGAQT</sequence>
<dbReference type="AlphaFoldDB" id="A0A126UYC1"/>
<dbReference type="Gene3D" id="3.40.1730.10">
    <property type="entry name" value="pa0076 domain"/>
    <property type="match status" value="1"/>
</dbReference>
<proteinExistence type="predicted"/>
<dbReference type="Pfam" id="PF09867">
    <property type="entry name" value="TagF_N"/>
    <property type="match status" value="1"/>
</dbReference>
<accession>A0A126UYC1</accession>
<keyword evidence="2" id="KW-1185">Reference proteome</keyword>
<organism evidence="1 2">
    <name type="scientific">Falsihalocynthiibacter arcticus</name>
    <dbReference type="NCBI Taxonomy" id="1579316"/>
    <lineage>
        <taxon>Bacteria</taxon>
        <taxon>Pseudomonadati</taxon>
        <taxon>Pseudomonadota</taxon>
        <taxon>Alphaproteobacteria</taxon>
        <taxon>Rhodobacterales</taxon>
        <taxon>Roseobacteraceae</taxon>
        <taxon>Falsihalocynthiibacter</taxon>
    </lineage>
</organism>
<evidence type="ECO:0000313" key="2">
    <source>
        <dbReference type="Proteomes" id="UP000070371"/>
    </source>
</evidence>
<reference evidence="1 2" key="1">
    <citation type="submission" date="2016-02" db="EMBL/GenBank/DDBJ databases">
        <title>Complete genome sequence of Halocynthiibacter arcticus PAMC 20958t from arctic marine sediment.</title>
        <authorList>
            <person name="Lee Y.M."/>
            <person name="Baek K."/>
            <person name="Lee H.K."/>
            <person name="Shin S.C."/>
        </authorList>
    </citation>
    <scope>NUCLEOTIDE SEQUENCE [LARGE SCALE GENOMIC DNA]</scope>
    <source>
        <strain evidence="1">PAMC 20958</strain>
    </source>
</reference>
<gene>
    <name evidence="1" type="ORF">RC74_04880</name>
</gene>
<dbReference type="STRING" id="1579316.RC74_04880"/>
<evidence type="ECO:0000313" key="1">
    <source>
        <dbReference type="EMBL" id="AML50705.1"/>
    </source>
</evidence>
<dbReference type="NCBIfam" id="TIGR03373">
    <property type="entry name" value="VI_minor_4"/>
    <property type="match status" value="1"/>
</dbReference>
<dbReference type="KEGG" id="hat:RC74_04880"/>
<protein>
    <recommendedName>
        <fullName evidence="3">Type VI secretion-associated protein</fullName>
    </recommendedName>
</protein>
<dbReference type="InterPro" id="IPR038225">
    <property type="entry name" value="TagF_sf"/>
</dbReference>
<name>A0A126UYC1_9RHOB</name>
<dbReference type="EMBL" id="CP014327">
    <property type="protein sequence ID" value="AML50705.1"/>
    <property type="molecule type" value="Genomic_DNA"/>
</dbReference>
<evidence type="ECO:0008006" key="3">
    <source>
        <dbReference type="Google" id="ProtNLM"/>
    </source>
</evidence>
<dbReference type="InterPro" id="IPR017748">
    <property type="entry name" value="TagF"/>
</dbReference>